<name>A0ABV5Q8B6_9ACTN</name>
<feature type="chain" id="PRO_5046240437" evidence="1">
    <location>
        <begin position="31"/>
        <end position="400"/>
    </location>
</feature>
<keyword evidence="4" id="KW-1185">Reference proteome</keyword>
<dbReference type="PANTHER" id="PTHR46825">
    <property type="entry name" value="D-ALANYL-D-ALANINE-CARBOXYPEPTIDASE/ENDOPEPTIDASE AMPH"/>
    <property type="match status" value="1"/>
</dbReference>
<dbReference type="Pfam" id="PF00144">
    <property type="entry name" value="Beta-lactamase"/>
    <property type="match status" value="1"/>
</dbReference>
<dbReference type="InterPro" id="IPR001466">
    <property type="entry name" value="Beta-lactam-related"/>
</dbReference>
<dbReference type="EMBL" id="JBHMCE010000011">
    <property type="protein sequence ID" value="MFB9531720.1"/>
    <property type="molecule type" value="Genomic_DNA"/>
</dbReference>
<dbReference type="SUPFAM" id="SSF56601">
    <property type="entry name" value="beta-lactamase/transpeptidase-like"/>
    <property type="match status" value="1"/>
</dbReference>
<dbReference type="InterPro" id="IPR012338">
    <property type="entry name" value="Beta-lactam/transpept-like"/>
</dbReference>
<comment type="caution">
    <text evidence="3">The sequence shown here is derived from an EMBL/GenBank/DDBJ whole genome shotgun (WGS) entry which is preliminary data.</text>
</comment>
<feature type="domain" description="Beta-lactamase-related" evidence="2">
    <location>
        <begin position="48"/>
        <end position="383"/>
    </location>
</feature>
<dbReference type="EC" id="3.-.-.-" evidence="3"/>
<evidence type="ECO:0000313" key="3">
    <source>
        <dbReference type="EMBL" id="MFB9531720.1"/>
    </source>
</evidence>
<dbReference type="InterPro" id="IPR050491">
    <property type="entry name" value="AmpC-like"/>
</dbReference>
<dbReference type="Proteomes" id="UP001589646">
    <property type="component" value="Unassembled WGS sequence"/>
</dbReference>
<evidence type="ECO:0000256" key="1">
    <source>
        <dbReference type="SAM" id="SignalP"/>
    </source>
</evidence>
<keyword evidence="1" id="KW-0732">Signal</keyword>
<feature type="signal peptide" evidence="1">
    <location>
        <begin position="1"/>
        <end position="30"/>
    </location>
</feature>
<accession>A0ABV5Q8B6</accession>
<keyword evidence="3" id="KW-0378">Hydrolase</keyword>
<dbReference type="Gene3D" id="3.40.710.10">
    <property type="entry name" value="DD-peptidase/beta-lactamase superfamily"/>
    <property type="match status" value="1"/>
</dbReference>
<gene>
    <name evidence="3" type="ORF">ACFFRN_34390</name>
</gene>
<proteinExistence type="predicted"/>
<organism evidence="3 4">
    <name type="scientific">Nonomuraea roseola</name>
    <dbReference type="NCBI Taxonomy" id="46179"/>
    <lineage>
        <taxon>Bacteria</taxon>
        <taxon>Bacillati</taxon>
        <taxon>Actinomycetota</taxon>
        <taxon>Actinomycetes</taxon>
        <taxon>Streptosporangiales</taxon>
        <taxon>Streptosporangiaceae</taxon>
        <taxon>Nonomuraea</taxon>
    </lineage>
</organism>
<evidence type="ECO:0000259" key="2">
    <source>
        <dbReference type="Pfam" id="PF00144"/>
    </source>
</evidence>
<dbReference type="RefSeq" id="WP_346119592.1">
    <property type="nucleotide sequence ID" value="NZ_BAAAXC010000008.1"/>
</dbReference>
<protein>
    <submittedName>
        <fullName evidence="3">Serine hydrolase domain-containing protein</fullName>
        <ecNumber evidence="3">3.-.-.-</ecNumber>
    </submittedName>
</protein>
<reference evidence="3 4" key="1">
    <citation type="submission" date="2024-09" db="EMBL/GenBank/DDBJ databases">
        <authorList>
            <person name="Sun Q."/>
            <person name="Mori K."/>
        </authorList>
    </citation>
    <scope>NUCLEOTIDE SEQUENCE [LARGE SCALE GENOMIC DNA]</scope>
    <source>
        <strain evidence="3 4">JCM 3323</strain>
    </source>
</reference>
<dbReference type="PANTHER" id="PTHR46825:SF8">
    <property type="entry name" value="BETA-LACTAMASE-RELATED"/>
    <property type="match status" value="1"/>
</dbReference>
<dbReference type="GO" id="GO:0016787">
    <property type="term" value="F:hydrolase activity"/>
    <property type="evidence" value="ECO:0007669"/>
    <property type="project" value="UniProtKB-KW"/>
</dbReference>
<sequence length="400" mass="41902">MPATRTRALLALASLTGLLAVTATASPATASPATAAALQHTDLTSALDAALAESAAKAGDPGVQAVILRNGRLVWSGKSGKAVDDPPTPVTDDTLFGFASYSKLLLATYALSQVEAGELALDTPIRAYIGNDVPGSGVVTLRMLLNHTAGYRDVYASPELAPLLPGGDRYQPGMPYTWQMIARGLRAPVGPGKEYSYSNTGFLILTHVLSVLAGGDQKLTAAVNAFTARAGSVAPEDGRVLTMERKQSDYARFAHGYEDFPDLGTIDMFTYFGDNGIPTDMFGLPWGDGLFAGTALGGAQFIDALFARKQLLKPATVQAMIRPTPQSVAEKEPYGMATESVDAGNRAWQGHSGAYGGFNTLGGTDLDRGVTLMVVTNRLGTDAAGTIFKRLARTYASATS</sequence>
<evidence type="ECO:0000313" key="4">
    <source>
        <dbReference type="Proteomes" id="UP001589646"/>
    </source>
</evidence>